<organism evidence="1 2">
    <name type="scientific">Portunus trituberculatus</name>
    <name type="common">Swimming crab</name>
    <name type="synonym">Neptunus trituberculatus</name>
    <dbReference type="NCBI Taxonomy" id="210409"/>
    <lineage>
        <taxon>Eukaryota</taxon>
        <taxon>Metazoa</taxon>
        <taxon>Ecdysozoa</taxon>
        <taxon>Arthropoda</taxon>
        <taxon>Crustacea</taxon>
        <taxon>Multicrustacea</taxon>
        <taxon>Malacostraca</taxon>
        <taxon>Eumalacostraca</taxon>
        <taxon>Eucarida</taxon>
        <taxon>Decapoda</taxon>
        <taxon>Pleocyemata</taxon>
        <taxon>Brachyura</taxon>
        <taxon>Eubrachyura</taxon>
        <taxon>Portunoidea</taxon>
        <taxon>Portunidae</taxon>
        <taxon>Portuninae</taxon>
        <taxon>Portunus</taxon>
    </lineage>
</organism>
<reference evidence="1 2" key="1">
    <citation type="submission" date="2019-05" db="EMBL/GenBank/DDBJ databases">
        <title>Another draft genome of Portunus trituberculatus and its Hox gene families provides insights of decapod evolution.</title>
        <authorList>
            <person name="Jeong J.-H."/>
            <person name="Song I."/>
            <person name="Kim S."/>
            <person name="Choi T."/>
            <person name="Kim D."/>
            <person name="Ryu S."/>
            <person name="Kim W."/>
        </authorList>
    </citation>
    <scope>NUCLEOTIDE SEQUENCE [LARGE SCALE GENOMIC DNA]</scope>
    <source>
        <tissue evidence="1">Muscle</tissue>
    </source>
</reference>
<dbReference type="Proteomes" id="UP000324222">
    <property type="component" value="Unassembled WGS sequence"/>
</dbReference>
<comment type="caution">
    <text evidence="1">The sequence shown here is derived from an EMBL/GenBank/DDBJ whole genome shotgun (WGS) entry which is preliminary data.</text>
</comment>
<evidence type="ECO:0000313" key="1">
    <source>
        <dbReference type="EMBL" id="MPC08561.1"/>
    </source>
</evidence>
<accession>A0A5B7CII8</accession>
<proteinExistence type="predicted"/>
<gene>
    <name evidence="1" type="ORF">E2C01_001150</name>
</gene>
<keyword evidence="2" id="KW-1185">Reference proteome</keyword>
<dbReference type="AlphaFoldDB" id="A0A5B7CII8"/>
<dbReference type="EMBL" id="VSRR010000035">
    <property type="protein sequence ID" value="MPC08561.1"/>
    <property type="molecule type" value="Genomic_DNA"/>
</dbReference>
<name>A0A5B7CII8_PORTR</name>
<evidence type="ECO:0000313" key="2">
    <source>
        <dbReference type="Proteomes" id="UP000324222"/>
    </source>
</evidence>
<protein>
    <submittedName>
        <fullName evidence="1">Uncharacterized protein</fullName>
    </submittedName>
</protein>
<sequence>MEEVQFRDGLAKVLSITIRTSGRERRSIIVVNVPLKIKRNANGSAKLLGQYVNKGQKSATCGRLNCKHVNWEEMEVNSHVGCWEEEVLQLAVGNTLD</sequence>